<keyword evidence="3" id="KW-1185">Reference proteome</keyword>
<accession>A0ABV9PNP6</accession>
<evidence type="ECO:0000259" key="1">
    <source>
        <dbReference type="Pfam" id="PF01425"/>
    </source>
</evidence>
<name>A0ABV9PNP6_9ACTN</name>
<dbReference type="SUPFAM" id="SSF75304">
    <property type="entry name" value="Amidase signature (AS) enzymes"/>
    <property type="match status" value="1"/>
</dbReference>
<dbReference type="RefSeq" id="WP_344992390.1">
    <property type="nucleotide sequence ID" value="NZ_BAABCD010000019.1"/>
</dbReference>
<dbReference type="Pfam" id="PF01425">
    <property type="entry name" value="Amidase"/>
    <property type="match status" value="1"/>
</dbReference>
<protein>
    <submittedName>
        <fullName evidence="2">Amidase</fullName>
    </submittedName>
</protein>
<dbReference type="InterPro" id="IPR023631">
    <property type="entry name" value="Amidase_dom"/>
</dbReference>
<dbReference type="Proteomes" id="UP001595836">
    <property type="component" value="Unassembled WGS sequence"/>
</dbReference>
<evidence type="ECO:0000313" key="2">
    <source>
        <dbReference type="EMBL" id="MFC4754451.1"/>
    </source>
</evidence>
<dbReference type="InterPro" id="IPR000120">
    <property type="entry name" value="Amidase"/>
</dbReference>
<proteinExistence type="predicted"/>
<dbReference type="PANTHER" id="PTHR11895:SF176">
    <property type="entry name" value="AMIDASE AMID-RELATED"/>
    <property type="match status" value="1"/>
</dbReference>
<evidence type="ECO:0000313" key="3">
    <source>
        <dbReference type="Proteomes" id="UP001595836"/>
    </source>
</evidence>
<dbReference type="Gene3D" id="3.90.1300.10">
    <property type="entry name" value="Amidase signature (AS) domain"/>
    <property type="match status" value="1"/>
</dbReference>
<reference evidence="3" key="1">
    <citation type="journal article" date="2019" name="Int. J. Syst. Evol. Microbiol.">
        <title>The Global Catalogue of Microorganisms (GCM) 10K type strain sequencing project: providing services to taxonomists for standard genome sequencing and annotation.</title>
        <authorList>
            <consortium name="The Broad Institute Genomics Platform"/>
            <consortium name="The Broad Institute Genome Sequencing Center for Infectious Disease"/>
            <person name="Wu L."/>
            <person name="Ma J."/>
        </authorList>
    </citation>
    <scope>NUCLEOTIDE SEQUENCE [LARGE SCALE GENOMIC DNA]</scope>
    <source>
        <strain evidence="3">JCM 11882</strain>
    </source>
</reference>
<dbReference type="PANTHER" id="PTHR11895">
    <property type="entry name" value="TRANSAMIDASE"/>
    <property type="match status" value="1"/>
</dbReference>
<comment type="caution">
    <text evidence="2">The sequence shown here is derived from an EMBL/GenBank/DDBJ whole genome shotgun (WGS) entry which is preliminary data.</text>
</comment>
<dbReference type="EMBL" id="JBHSHP010000018">
    <property type="protein sequence ID" value="MFC4754451.1"/>
    <property type="molecule type" value="Genomic_DNA"/>
</dbReference>
<organism evidence="2 3">
    <name type="scientific">Dietzia aurantiaca</name>
    <dbReference type="NCBI Taxonomy" id="983873"/>
    <lineage>
        <taxon>Bacteria</taxon>
        <taxon>Bacillati</taxon>
        <taxon>Actinomycetota</taxon>
        <taxon>Actinomycetes</taxon>
        <taxon>Mycobacteriales</taxon>
        <taxon>Dietziaceae</taxon>
        <taxon>Dietzia</taxon>
    </lineage>
</organism>
<feature type="domain" description="Amidase" evidence="1">
    <location>
        <begin position="28"/>
        <end position="437"/>
    </location>
</feature>
<sequence length="454" mass="47747">MSGGGELAFLELTAVAELIRGRQVSSVEVTETILQRIEDVDGRLQSYATVTGDSALEAARLADAEMAAGNYRGPLHGVPVAVKDLCFTRDTPTAAGGTIRADFVPPFDATVVHRLKEAGAVITGKLRMTEGAYAEHHPSLPTPVNPWDSDTWVGSSSSGSGVATAAGLCYASLGSDTGGSIRLPSAQNGVTGIKPTWGRVSRYGVVELAESLDHIGPMTRSARDAGVVLTAIAGEDIHDPAAVSVPVPNYADNLRLHRAPTVGIDWDLTATFDDATRTMLTTVVRTLESLGWRVYPIELPDFENASADWEHMCAVETAAAHAGTYPSRASEYGPALARLIDTGLGLSAVDYQALLSRRRAFTGRMKRIFRDIDLVLLPGAGLASPTTATMSSLGTSPELLAALLVPTAPLDICGTPTISLPGGFTERGTPIGFSYAAATSRSSCWSALRTHSSR</sequence>
<gene>
    <name evidence="2" type="ORF">ACFO7U_06645</name>
</gene>
<dbReference type="InterPro" id="IPR036928">
    <property type="entry name" value="AS_sf"/>
</dbReference>